<dbReference type="GO" id="GO:0005102">
    <property type="term" value="F:signaling receptor binding"/>
    <property type="evidence" value="ECO:0007669"/>
    <property type="project" value="TreeGrafter"/>
</dbReference>
<keyword evidence="1" id="KW-0732">Signal</keyword>
<sequence length="2568" mass="288018">MVRENEEKWQVSQLLFADDKALVADSEEQLRRLVVEFGRVCERRKLKVNVAKSKVMRCLRDGMAGRMDVSINGEMLEEVHTFYRKCINRASCNCGVAIQSGLSVIVVDKCSTSKQKKVPLTIKIYQSTKLNPRTKIIQSASGQQYEFRLPIGTTVYVKVGRGGQMSYINVWMKASTNDFNKTEARFLLLNALPNANHSQGVVSAFMYHQHEGQSGGPGNDHAHTQKVFLHASCTGASAAALATTTLECCVSRATGTCVGLCGTFDGNVRNDLYSPNGTLFNIKGRRPDAFSLSWRVMKKNSIYRGICSDDRAIVKPKVFCKCEVGKVPALCDNHLDAVYCPAAGNTKKLSDGKDITEQIVKKFSFLPACKSNIKESFEYDENYTPKVYEWEAGRKWNQEKAFKFCTQQMIKVRKACDNLPGVNIAASIENCVGDIKITDDSSWALDALDNVIMQCTQYYLRNVTKWETVDGNITAKELTFCINECSGNGKCVDGICKCDNTFTGPDCSISTNEAPKLQDIIPQRTDLAKISSVNISIVITGGPFYMPNVYYCYFKEAELQFPGKTYTNETDKQKFTRSQAIFISFEQIECILPTADSYFIFISSESSNLQSHIWFHQVFSSDCFQCRPGKICTLMQEKFCYIEGECYTLGTKKEGDVNLVCDSSKNITMWTDIRDGYTRLQSDLAEFLQLDALPNANHSESVVGAFMCHRHEGQSGSTGNGYTQNGHCHTCTLTLHIQQSRLTSSIDLILDFPQLTADVKLETSFNDSDVKNPEFSWICKWGDALNNTQNLEVHLKWFVDGRNVTSNKINDKTRTSSTVSHRQLLSYLNYGSSVFCALEACEVSKCPNQMSPLVKSNVFILELRLMNKKMVIIEEGGPSQMIGVQSTFPPFLICDQSIEEDKCFLELAINTMSRPSDVKCPGSKKIIPQVTAKWQSTNKLIASCFKTLTFFNWRVTQQIVVKATVDNIRDKDQIQEIEILLKNQNSNRINRTSLGKVKVKAIDTDKMALCKSLNDPHMTTFDGSYYNNFFEGPFNLYGHKTLPYGVQAFYRKCGVRNGASCNCAAAIRSGDDVIVFDRCGSSKESKKANKKLDIKLLLNKKLTKGTSIVKKNNGREYRVNLPTGTIVIIQVNGRNFINIQIQASTLDYKNVNGLCGSFDGNATNDLTTSDNRTIKHSMFPNNFSLSWRVNQSDSLYAGICLDNSEEEEQEEEENICSCMDGQEMCFPNQATYSCSQGGELITGLGKNILKDVQIISLDSNCSKENRSVFEYDKDFKHKEHSWPTPSGWTKDKALKYCQDTITNSASGKSCITVVKINFADAIKSCVEDIKISDGTTYALATLENMKIECRLETESNTTFWIRDNDGNTQLPKTIEKLCPLECSNGGKCVDGKCVCPKNKKGMDCSIDMKKPPEIDTPEIMNTCDVSKQNCSSVVIPGSNFIDDGSLYCYFQQITIYEKKVIYSKKNYIVTAQYLNFLSVSCKLPFDGSFFVRLTNNRLIFSIGFNFLRYEPQCVRCEEEMCEYKAGHCFIDEMCYSLGNKNPKDDKLYCDPDVSVNQWTKLAKYPVIETTLDIFTSKKENGNFDVVCQFNVSAKANVQHTLIWFAGSEELKQKVPVAEGRSILYSRQLTNFSLGMTIQCGIQSCFQDRCNDSLSPVRRSKTLFAGFKVDTKSLTVVEGEKEKHIKIVLTFPPSFFCKIADPEFCSITLVPRFQLKNEYRCENLQIMQAVVGFNTCQKNTSCCALHFTMDNWNQLRTLPIKAVVDSLRDKTQTRILDISASLVYKGDTITKSWVTNVKVTIVDNSNSGAVCKSINDPHMTTFDGNLFLIHDCSSVMEMSCGKVHLTNSNHTCSPSSTLSQRCLNACLHIINHGMPSPPFNGCWQQTDHLRPSECILSTKAEENAFQFDDGRNSVYLCLDNRFTFSSHFRAYNNFFEGEFVLYKHTTLPYAVHAFYKSCFGAASCNCAVAALSGDDVILIDGCGLDRKASKSSPFKIKMYVNGKLTPGTRVIRISSKNFKIQFPTGAYLLVKFRSWTKKDNFMNIWLYPSAFDNKKTLGLCGTFDGKKSDDFVNEEGKLLSRKAFSLSWRVKLEDTLYNGYCPEDSDEEGKEEEKPTDIYCNCANNMNESCSKDKYIFKCDRNIKKKKGTDITDLLLESKFTPMKCVVDVPPVNFTFDINYEPLEPVWPTPSGITKFNATQICETFITSKKSGKVCKDIVKEHFATSLESCIEDIGLTDDILWVNAALSDIKQICETEITTNPDLWVKDNATNILKPPQDIEDILCPNECSNQGNCSAGFCNCFEGYLGADCSINATTPPVLEEITLGMLCDTRIRNCSKVAIIGSNFVNTAKLTCHITEIKFVNGKMTKGSSSSVPAIFVSSNLLICSFQSIQSWEISVSFHKNIKSNVLLFFAFDSRCTTCNTNSCQERTDICRINGKCQEPGESFEDDLIKVCKPAVSKTQWTKITEFLQLDALPNANHSESAVGAFTCHPHEGQSGGTGNSHAQNGVFYVPPAQEPVHRYWQRSRSDVLLATATLEMVYFTCHLHRSQSIDTGDDLVRMSFHMLFT</sequence>
<dbReference type="PROSITE" id="PS51233">
    <property type="entry name" value="VWFD"/>
    <property type="match status" value="2"/>
</dbReference>
<evidence type="ECO:0000259" key="4">
    <source>
        <dbReference type="PROSITE" id="PS51233"/>
    </source>
</evidence>
<reference evidence="5" key="1">
    <citation type="submission" date="2015-07" db="EMBL/GenBank/DDBJ databases">
        <title>MeaNS - Measles Nucleotide Surveillance Program.</title>
        <authorList>
            <person name="Tran T."/>
            <person name="Druce J."/>
        </authorList>
    </citation>
    <scope>NUCLEOTIDE SEQUENCE</scope>
    <source>
        <strain evidence="5">UCB-OBI-ISO-001</strain>
        <tissue evidence="5">Gonad</tissue>
    </source>
</reference>
<dbReference type="InterPro" id="IPR050969">
    <property type="entry name" value="Dev_Signal_Modulators"/>
</dbReference>
<dbReference type="SMART" id="SM00216">
    <property type="entry name" value="VWD"/>
    <property type="match status" value="1"/>
</dbReference>
<dbReference type="InterPro" id="IPR001846">
    <property type="entry name" value="VWF_type-D"/>
</dbReference>
<feature type="domain" description="VWFD" evidence="4">
    <location>
        <begin position="1008"/>
        <end position="1201"/>
    </location>
</feature>
<evidence type="ECO:0000313" key="5">
    <source>
        <dbReference type="EMBL" id="KOF70358.1"/>
    </source>
</evidence>
<protein>
    <recommendedName>
        <fullName evidence="4">VWFD domain-containing protein</fullName>
    </recommendedName>
</protein>
<evidence type="ECO:0000256" key="1">
    <source>
        <dbReference type="ARBA" id="ARBA00022729"/>
    </source>
</evidence>
<dbReference type="InterPro" id="IPR041161">
    <property type="entry name" value="EGF_Tenascin"/>
</dbReference>
<feature type="domain" description="VWFD" evidence="4">
    <location>
        <begin position="1909"/>
        <end position="2101"/>
    </location>
</feature>
<proteinExistence type="predicted"/>
<dbReference type="InterPro" id="IPR058727">
    <property type="entry name" value="Helical_Vwde"/>
</dbReference>
<dbReference type="Gene3D" id="2.10.25.10">
    <property type="entry name" value="Laminin"/>
    <property type="match status" value="2"/>
</dbReference>
<dbReference type="STRING" id="37653.A0A0L8G0B6"/>
<keyword evidence="3" id="KW-0325">Glycoprotein</keyword>
<dbReference type="PANTHER" id="PTHR14949:SF56">
    <property type="entry name" value="EGF-LIKE-DOMAIN, MULTIPLE 7"/>
    <property type="match status" value="1"/>
</dbReference>
<dbReference type="SMART" id="SM00181">
    <property type="entry name" value="EGF"/>
    <property type="match status" value="3"/>
</dbReference>
<dbReference type="EMBL" id="KQ424859">
    <property type="protein sequence ID" value="KOF70358.1"/>
    <property type="molecule type" value="Genomic_DNA"/>
</dbReference>
<gene>
    <name evidence="5" type="ORF">OCBIM_22002997mg</name>
</gene>
<dbReference type="Pfam" id="PF00094">
    <property type="entry name" value="VWD"/>
    <property type="match status" value="1"/>
</dbReference>
<dbReference type="GO" id="GO:0009986">
    <property type="term" value="C:cell surface"/>
    <property type="evidence" value="ECO:0007669"/>
    <property type="project" value="TreeGrafter"/>
</dbReference>
<dbReference type="OrthoDB" id="382013at2759"/>
<organism evidence="5">
    <name type="scientific">Octopus bimaculoides</name>
    <name type="common">California two-spotted octopus</name>
    <dbReference type="NCBI Taxonomy" id="37653"/>
    <lineage>
        <taxon>Eukaryota</taxon>
        <taxon>Metazoa</taxon>
        <taxon>Spiralia</taxon>
        <taxon>Lophotrochozoa</taxon>
        <taxon>Mollusca</taxon>
        <taxon>Cephalopoda</taxon>
        <taxon>Coleoidea</taxon>
        <taxon>Octopodiformes</taxon>
        <taxon>Octopoda</taxon>
        <taxon>Incirrata</taxon>
        <taxon>Octopodidae</taxon>
        <taxon>Octopus</taxon>
    </lineage>
</organism>
<evidence type="ECO:0000256" key="2">
    <source>
        <dbReference type="ARBA" id="ARBA00023157"/>
    </source>
</evidence>
<evidence type="ECO:0000256" key="3">
    <source>
        <dbReference type="ARBA" id="ARBA00023180"/>
    </source>
</evidence>
<dbReference type="InterPro" id="IPR000742">
    <property type="entry name" value="EGF"/>
</dbReference>
<dbReference type="PANTHER" id="PTHR14949">
    <property type="entry name" value="EGF-LIKE-DOMAIN, MULTIPLE 7, 8"/>
    <property type="match status" value="1"/>
</dbReference>
<dbReference type="PROSITE" id="PS00022">
    <property type="entry name" value="EGF_1"/>
    <property type="match status" value="2"/>
</dbReference>
<dbReference type="Pfam" id="PF18720">
    <property type="entry name" value="EGF_Tenascin"/>
    <property type="match status" value="2"/>
</dbReference>
<accession>A0A0L8G0B6</accession>
<dbReference type="Pfam" id="PF26129">
    <property type="entry name" value="Vwde"/>
    <property type="match status" value="3"/>
</dbReference>
<keyword evidence="2" id="KW-1015">Disulfide bond</keyword>
<name>A0A0L8G0B6_OCTBM</name>
<dbReference type="PROSITE" id="PS01186">
    <property type="entry name" value="EGF_2"/>
    <property type="match status" value="1"/>
</dbReference>
<dbReference type="GO" id="GO:0005576">
    <property type="term" value="C:extracellular region"/>
    <property type="evidence" value="ECO:0007669"/>
    <property type="project" value="TreeGrafter"/>
</dbReference>